<dbReference type="PANTHER" id="PTHR19836:SF19">
    <property type="entry name" value="SMALL RIBOSOMAL SUBUNIT PROTEIN US14M"/>
    <property type="match status" value="1"/>
</dbReference>
<dbReference type="GO" id="GO:0019843">
    <property type="term" value="F:rRNA binding"/>
    <property type="evidence" value="ECO:0007669"/>
    <property type="project" value="UniProtKB-UniRule"/>
</dbReference>
<evidence type="ECO:0000256" key="2">
    <source>
        <dbReference type="ARBA" id="ARBA00022730"/>
    </source>
</evidence>
<keyword evidence="2 10" id="KW-0699">rRNA-binding</keyword>
<evidence type="ECO:0000256" key="9">
    <source>
        <dbReference type="ARBA" id="ARBA00060857"/>
    </source>
</evidence>
<dbReference type="Gene3D" id="4.10.830.10">
    <property type="entry name" value="30s Ribosomal Protein S14, Chain N"/>
    <property type="match status" value="1"/>
</dbReference>
<name>A0AAW4WWJ5_9FIRM</name>
<dbReference type="InterPro" id="IPR001209">
    <property type="entry name" value="Ribosomal_uS14"/>
</dbReference>
<comment type="subunit">
    <text evidence="8 10">Part of the 30S ribosomal subunit. Contacts proteins S3 and S10.</text>
</comment>
<dbReference type="InterPro" id="IPR023053">
    <property type="entry name" value="Ribosomal_uS14_bact"/>
</dbReference>
<evidence type="ECO:0000256" key="7">
    <source>
        <dbReference type="ARBA" id="ARBA00035167"/>
    </source>
</evidence>
<dbReference type="GO" id="GO:0003735">
    <property type="term" value="F:structural constituent of ribosome"/>
    <property type="evidence" value="ECO:0007669"/>
    <property type="project" value="InterPro"/>
</dbReference>
<evidence type="ECO:0000313" key="11">
    <source>
        <dbReference type="EMBL" id="MCC3145070.1"/>
    </source>
</evidence>
<evidence type="ECO:0000256" key="6">
    <source>
        <dbReference type="ARBA" id="ARBA00023274"/>
    </source>
</evidence>
<organism evidence="11 12">
    <name type="scientific">Halanaerobium polyolivorans</name>
    <dbReference type="NCBI Taxonomy" id="2886943"/>
    <lineage>
        <taxon>Bacteria</taxon>
        <taxon>Bacillati</taxon>
        <taxon>Bacillota</taxon>
        <taxon>Clostridia</taxon>
        <taxon>Halanaerobiales</taxon>
        <taxon>Halanaerobiaceae</taxon>
        <taxon>Halanaerobium</taxon>
    </lineage>
</organism>
<feature type="binding site" evidence="10">
    <location>
        <position position="24"/>
    </location>
    <ligand>
        <name>Zn(2+)</name>
        <dbReference type="ChEBI" id="CHEBI:29105"/>
    </ligand>
</feature>
<dbReference type="AlphaFoldDB" id="A0AAW4WWJ5"/>
<sequence>MARKALIEKANKEPKYETRKVNRCNRCGRSRGYMRKFDLCRICFRELAHKGEIPGVKKASW</sequence>
<dbReference type="GO" id="GO:0015935">
    <property type="term" value="C:small ribosomal subunit"/>
    <property type="evidence" value="ECO:0007669"/>
    <property type="project" value="TreeGrafter"/>
</dbReference>
<evidence type="ECO:0000313" key="12">
    <source>
        <dbReference type="Proteomes" id="UP001199296"/>
    </source>
</evidence>
<keyword evidence="4 10" id="KW-0694">RNA-binding</keyword>
<dbReference type="Proteomes" id="UP001199296">
    <property type="component" value="Unassembled WGS sequence"/>
</dbReference>
<comment type="caution">
    <text evidence="11">The sequence shown here is derived from an EMBL/GenBank/DDBJ whole genome shotgun (WGS) entry which is preliminary data.</text>
</comment>
<reference evidence="11 12" key="1">
    <citation type="submission" date="2021-10" db="EMBL/GenBank/DDBJ databases">
        <authorList>
            <person name="Grouzdev D.S."/>
            <person name="Pantiukh K.S."/>
            <person name="Krutkina M.S."/>
        </authorList>
    </citation>
    <scope>NUCLEOTIDE SEQUENCE [LARGE SCALE GENOMIC DNA]</scope>
    <source>
        <strain evidence="11 12">Z-7514</strain>
    </source>
</reference>
<evidence type="ECO:0000256" key="5">
    <source>
        <dbReference type="ARBA" id="ARBA00022980"/>
    </source>
</evidence>
<dbReference type="GO" id="GO:0006412">
    <property type="term" value="P:translation"/>
    <property type="evidence" value="ECO:0007669"/>
    <property type="project" value="UniProtKB-UniRule"/>
</dbReference>
<feature type="binding site" evidence="10">
    <location>
        <position position="43"/>
    </location>
    <ligand>
        <name>Zn(2+)</name>
        <dbReference type="ChEBI" id="CHEBI:29105"/>
    </ligand>
</feature>
<evidence type="ECO:0000256" key="3">
    <source>
        <dbReference type="ARBA" id="ARBA00022833"/>
    </source>
</evidence>
<dbReference type="GO" id="GO:0008270">
    <property type="term" value="F:zinc ion binding"/>
    <property type="evidence" value="ECO:0007669"/>
    <property type="project" value="UniProtKB-UniRule"/>
</dbReference>
<comment type="similarity">
    <text evidence="9 10">Belongs to the universal ribosomal protein uS14 family. Zinc-binding uS14 subfamily.</text>
</comment>
<dbReference type="EMBL" id="JAJFAT010000008">
    <property type="protein sequence ID" value="MCC3145070.1"/>
    <property type="molecule type" value="Genomic_DNA"/>
</dbReference>
<accession>A0AAW4WWJ5</accession>
<dbReference type="GO" id="GO:0005737">
    <property type="term" value="C:cytoplasm"/>
    <property type="evidence" value="ECO:0007669"/>
    <property type="project" value="UniProtKB-ARBA"/>
</dbReference>
<evidence type="ECO:0000256" key="10">
    <source>
        <dbReference type="HAMAP-Rule" id="MF_01364"/>
    </source>
</evidence>
<dbReference type="FunFam" id="4.10.830.10:FF:000001">
    <property type="entry name" value="30S ribosomal protein S14 type Z"/>
    <property type="match status" value="1"/>
</dbReference>
<protein>
    <recommendedName>
        <fullName evidence="7 10">Small ribosomal subunit protein uS14</fullName>
    </recommendedName>
</protein>
<dbReference type="PANTHER" id="PTHR19836">
    <property type="entry name" value="30S RIBOSOMAL PROTEIN S14"/>
    <property type="match status" value="1"/>
</dbReference>
<dbReference type="PROSITE" id="PS00527">
    <property type="entry name" value="RIBOSOMAL_S14"/>
    <property type="match status" value="1"/>
</dbReference>
<dbReference type="SUPFAM" id="SSF57716">
    <property type="entry name" value="Glucocorticoid receptor-like (DNA-binding domain)"/>
    <property type="match status" value="1"/>
</dbReference>
<keyword evidence="12" id="KW-1185">Reference proteome</keyword>
<evidence type="ECO:0000256" key="1">
    <source>
        <dbReference type="ARBA" id="ARBA00022723"/>
    </source>
</evidence>
<dbReference type="Pfam" id="PF00253">
    <property type="entry name" value="Ribosomal_S14"/>
    <property type="match status" value="1"/>
</dbReference>
<keyword evidence="5 10" id="KW-0689">Ribosomal protein</keyword>
<proteinExistence type="inferred from homology"/>
<feature type="binding site" evidence="10">
    <location>
        <position position="40"/>
    </location>
    <ligand>
        <name>Zn(2+)</name>
        <dbReference type="ChEBI" id="CHEBI:29105"/>
    </ligand>
</feature>
<keyword evidence="6 10" id="KW-0687">Ribonucleoprotein</keyword>
<keyword evidence="3 10" id="KW-0862">Zinc</keyword>
<dbReference type="InterPro" id="IPR043140">
    <property type="entry name" value="Ribosomal_uS14_sf"/>
</dbReference>
<dbReference type="HAMAP" id="MF_01364_B">
    <property type="entry name" value="Ribosomal_uS14_2_B"/>
    <property type="match status" value="1"/>
</dbReference>
<dbReference type="InterPro" id="IPR018271">
    <property type="entry name" value="Ribosomal_uS14_CS"/>
</dbReference>
<evidence type="ECO:0000256" key="8">
    <source>
        <dbReference type="ARBA" id="ARBA00047110"/>
    </source>
</evidence>
<dbReference type="NCBIfam" id="NF005974">
    <property type="entry name" value="PRK08061.1"/>
    <property type="match status" value="1"/>
</dbReference>
<evidence type="ECO:0000256" key="4">
    <source>
        <dbReference type="ARBA" id="ARBA00022884"/>
    </source>
</evidence>
<gene>
    <name evidence="10" type="primary">rpsZ</name>
    <name evidence="10" type="synonym">rpsN</name>
    <name evidence="11" type="ORF">LJ207_07010</name>
</gene>
<keyword evidence="1 10" id="KW-0479">Metal-binding</keyword>
<dbReference type="RefSeq" id="WP_229345537.1">
    <property type="nucleotide sequence ID" value="NZ_JAJFAT010000008.1"/>
</dbReference>
<comment type="function">
    <text evidence="10">Binds 16S rRNA, required for the assembly of 30S particles and may also be responsible for determining the conformation of the 16S rRNA at the A site.</text>
</comment>
<feature type="binding site" evidence="10">
    <location>
        <position position="27"/>
    </location>
    <ligand>
        <name>Zn(2+)</name>
        <dbReference type="ChEBI" id="CHEBI:29105"/>
    </ligand>
</feature>
<comment type="cofactor">
    <cofactor evidence="10">
        <name>Zn(2+)</name>
        <dbReference type="ChEBI" id="CHEBI:29105"/>
    </cofactor>
    <text evidence="10">Binds 1 zinc ion per subunit.</text>
</comment>